<feature type="signal peptide" evidence="1">
    <location>
        <begin position="1"/>
        <end position="21"/>
    </location>
</feature>
<accession>A0ABX1PPN6</accession>
<reference evidence="2" key="1">
    <citation type="submission" date="2019-12" db="EMBL/GenBank/DDBJ databases">
        <title>Comparative genomics gives insights into the taxonomy of the Azoarcus-Aromatoleum group and reveals separate origins of nif in the plant-associated Azoarcus and non-plant-associated Aromatoleum sub-groups.</title>
        <authorList>
            <person name="Lafos M."/>
            <person name="Maluk M."/>
            <person name="Batista M."/>
            <person name="Junghare M."/>
            <person name="Carmona M."/>
            <person name="Faoro H."/>
            <person name="Cruz L.M."/>
            <person name="Battistoni F."/>
            <person name="De Souza E."/>
            <person name="Pedrosa F."/>
            <person name="Chen W.-M."/>
            <person name="Poole P.S."/>
            <person name="Dixon R.A."/>
            <person name="James E.K."/>
        </authorList>
    </citation>
    <scope>NUCLEOTIDE SEQUENCE</scope>
    <source>
        <strain evidence="2">LuFRes1</strain>
    </source>
</reference>
<evidence type="ECO:0000313" key="3">
    <source>
        <dbReference type="Proteomes" id="UP000615989"/>
    </source>
</evidence>
<sequence length="81" mass="8755">MRAPLLLVLTAACLLSGCATSPPPLPLRMPEMIRPEACLTPCPTLPTIPTDDDIGATIWMLDLIDVAGQCRRQHDTCRSAK</sequence>
<keyword evidence="3" id="KW-1185">Reference proteome</keyword>
<proteinExistence type="predicted"/>
<dbReference type="Proteomes" id="UP000615989">
    <property type="component" value="Unassembled WGS sequence"/>
</dbReference>
<name>A0ABX1PPN6_9RHOO</name>
<comment type="caution">
    <text evidence="2">The sequence shown here is derived from an EMBL/GenBank/DDBJ whole genome shotgun (WGS) entry which is preliminary data.</text>
</comment>
<evidence type="ECO:0000313" key="2">
    <source>
        <dbReference type="EMBL" id="NMG26254.1"/>
    </source>
</evidence>
<evidence type="ECO:0000256" key="1">
    <source>
        <dbReference type="SAM" id="SignalP"/>
    </source>
</evidence>
<keyword evidence="1" id="KW-0732">Signal</keyword>
<feature type="chain" id="PRO_5045893119" evidence="1">
    <location>
        <begin position="22"/>
        <end position="81"/>
    </location>
</feature>
<dbReference type="PROSITE" id="PS51257">
    <property type="entry name" value="PROKAR_LIPOPROTEIN"/>
    <property type="match status" value="1"/>
</dbReference>
<dbReference type="EMBL" id="WTVG01000061">
    <property type="protein sequence ID" value="NMG26254.1"/>
    <property type="molecule type" value="Genomic_DNA"/>
</dbReference>
<organism evidence="2 3">
    <name type="scientific">Aromatoleum anaerobium</name>
    <dbReference type="NCBI Taxonomy" id="182180"/>
    <lineage>
        <taxon>Bacteria</taxon>
        <taxon>Pseudomonadati</taxon>
        <taxon>Pseudomonadota</taxon>
        <taxon>Betaproteobacteria</taxon>
        <taxon>Rhodocyclales</taxon>
        <taxon>Rhodocyclaceae</taxon>
        <taxon>Aromatoleum</taxon>
    </lineage>
</organism>
<dbReference type="RefSeq" id="WP_169119582.1">
    <property type="nucleotide sequence ID" value="NZ_WTVG02000039.1"/>
</dbReference>
<gene>
    <name evidence="2" type="ORF">GO606_16330</name>
</gene>
<protein>
    <submittedName>
        <fullName evidence="2">Uncharacterized protein</fullName>
    </submittedName>
</protein>